<dbReference type="Proteomes" id="UP001454036">
    <property type="component" value="Unassembled WGS sequence"/>
</dbReference>
<dbReference type="AlphaFoldDB" id="A0AAV3QXH1"/>
<keyword evidence="3" id="KW-1185">Reference proteome</keyword>
<dbReference type="PANTHER" id="PTHR45835">
    <property type="entry name" value="YALI0A06105P"/>
    <property type="match status" value="1"/>
</dbReference>
<dbReference type="SUPFAM" id="SSF53098">
    <property type="entry name" value="Ribonuclease H-like"/>
    <property type="match status" value="1"/>
</dbReference>
<dbReference type="Pfam" id="PF24626">
    <property type="entry name" value="SH3_Tf2-1"/>
    <property type="match status" value="1"/>
</dbReference>
<sequence length="158" mass="18615">MDKLKGESMHGNILRCMCSDRPQDWCKWLSLAEYWYNRNYHSSLKKSPFEALYGYKPPLLAGTPYLKEVQIEAKDMVAQRRQLAELIKSNLTLAQQRMKKFADLNKSYRSFEIGELVYLKLQPYTQNTISLRKNLKIVAKFYGPFEIFEKIGNVTYKL</sequence>
<reference evidence="2 3" key="1">
    <citation type="submission" date="2024-01" db="EMBL/GenBank/DDBJ databases">
        <title>The complete chloroplast genome sequence of Lithospermum erythrorhizon: insights into the phylogenetic relationship among Boraginaceae species and the maternal lineages of purple gromwells.</title>
        <authorList>
            <person name="Okada T."/>
            <person name="Watanabe K."/>
        </authorList>
    </citation>
    <scope>NUCLEOTIDE SEQUENCE [LARGE SCALE GENOMIC DNA]</scope>
</reference>
<dbReference type="EMBL" id="BAABME010023540">
    <property type="protein sequence ID" value="GAA0168270.1"/>
    <property type="molecule type" value="Genomic_DNA"/>
</dbReference>
<feature type="domain" description="Tf2-1-like SH3-like" evidence="1">
    <location>
        <begin position="114"/>
        <end position="158"/>
    </location>
</feature>
<dbReference type="Gene3D" id="3.30.420.10">
    <property type="entry name" value="Ribonuclease H-like superfamily/Ribonuclease H"/>
    <property type="match status" value="1"/>
</dbReference>
<evidence type="ECO:0000259" key="1">
    <source>
        <dbReference type="Pfam" id="PF24626"/>
    </source>
</evidence>
<protein>
    <recommendedName>
        <fullName evidence="1">Tf2-1-like SH3-like domain-containing protein</fullName>
    </recommendedName>
</protein>
<name>A0AAV3QXH1_LITER</name>
<evidence type="ECO:0000313" key="2">
    <source>
        <dbReference type="EMBL" id="GAA0168270.1"/>
    </source>
</evidence>
<dbReference type="GO" id="GO:0003676">
    <property type="term" value="F:nucleic acid binding"/>
    <property type="evidence" value="ECO:0007669"/>
    <property type="project" value="InterPro"/>
</dbReference>
<evidence type="ECO:0000313" key="3">
    <source>
        <dbReference type="Proteomes" id="UP001454036"/>
    </source>
</evidence>
<dbReference type="InterPro" id="IPR036397">
    <property type="entry name" value="RNaseH_sf"/>
</dbReference>
<dbReference type="PANTHER" id="PTHR45835:SF99">
    <property type="entry name" value="CHROMO DOMAIN-CONTAINING PROTEIN-RELATED"/>
    <property type="match status" value="1"/>
</dbReference>
<organism evidence="2 3">
    <name type="scientific">Lithospermum erythrorhizon</name>
    <name type="common">Purple gromwell</name>
    <name type="synonym">Lithospermum officinale var. erythrorhizon</name>
    <dbReference type="NCBI Taxonomy" id="34254"/>
    <lineage>
        <taxon>Eukaryota</taxon>
        <taxon>Viridiplantae</taxon>
        <taxon>Streptophyta</taxon>
        <taxon>Embryophyta</taxon>
        <taxon>Tracheophyta</taxon>
        <taxon>Spermatophyta</taxon>
        <taxon>Magnoliopsida</taxon>
        <taxon>eudicotyledons</taxon>
        <taxon>Gunneridae</taxon>
        <taxon>Pentapetalae</taxon>
        <taxon>asterids</taxon>
        <taxon>lamiids</taxon>
        <taxon>Boraginales</taxon>
        <taxon>Boraginaceae</taxon>
        <taxon>Boraginoideae</taxon>
        <taxon>Lithospermeae</taxon>
        <taxon>Lithospermum</taxon>
    </lineage>
</organism>
<proteinExistence type="predicted"/>
<comment type="caution">
    <text evidence="2">The sequence shown here is derived from an EMBL/GenBank/DDBJ whole genome shotgun (WGS) entry which is preliminary data.</text>
</comment>
<gene>
    <name evidence="2" type="ORF">LIER_40531</name>
</gene>
<dbReference type="InterPro" id="IPR012337">
    <property type="entry name" value="RNaseH-like_sf"/>
</dbReference>
<dbReference type="InterPro" id="IPR056924">
    <property type="entry name" value="SH3_Tf2-1"/>
</dbReference>
<accession>A0AAV3QXH1</accession>